<feature type="transmembrane region" description="Helical" evidence="1">
    <location>
        <begin position="12"/>
        <end position="32"/>
    </location>
</feature>
<keyword evidence="3" id="KW-0255">Endonuclease</keyword>
<gene>
    <name evidence="3" type="ORF">GCM10023082_63860</name>
</gene>
<evidence type="ECO:0000256" key="1">
    <source>
        <dbReference type="SAM" id="Phobius"/>
    </source>
</evidence>
<comment type="caution">
    <text evidence="3">The sequence shown here is derived from an EMBL/GenBank/DDBJ whole genome shotgun (WGS) entry which is preliminary data.</text>
</comment>
<dbReference type="Pfam" id="PF04471">
    <property type="entry name" value="Mrr_cat"/>
    <property type="match status" value="1"/>
</dbReference>
<feature type="transmembrane region" description="Helical" evidence="1">
    <location>
        <begin position="52"/>
        <end position="73"/>
    </location>
</feature>
<keyword evidence="3" id="KW-0378">Hydrolase</keyword>
<dbReference type="InterPro" id="IPR052906">
    <property type="entry name" value="Type_IV_Methyl-Rstrct_Enzyme"/>
</dbReference>
<protein>
    <submittedName>
        <fullName evidence="3">Restriction endonuclease</fullName>
    </submittedName>
</protein>
<dbReference type="InterPro" id="IPR011856">
    <property type="entry name" value="tRNA_endonuc-like_dom_sf"/>
</dbReference>
<dbReference type="PANTHER" id="PTHR30015">
    <property type="entry name" value="MRR RESTRICTION SYSTEM PROTEIN"/>
    <property type="match status" value="1"/>
</dbReference>
<feature type="domain" description="Restriction endonuclease type IV Mrr" evidence="2">
    <location>
        <begin position="111"/>
        <end position="221"/>
    </location>
</feature>
<dbReference type="InterPro" id="IPR007560">
    <property type="entry name" value="Restrct_endonuc_IV_Mrr"/>
</dbReference>
<dbReference type="RefSeq" id="WP_345655356.1">
    <property type="nucleotide sequence ID" value="NZ_BAABEP010000090.1"/>
</dbReference>
<proteinExistence type="predicted"/>
<evidence type="ECO:0000313" key="4">
    <source>
        <dbReference type="Proteomes" id="UP001499884"/>
    </source>
</evidence>
<organism evidence="3 4">
    <name type="scientific">Streptomyces tremellae</name>
    <dbReference type="NCBI Taxonomy" id="1124239"/>
    <lineage>
        <taxon>Bacteria</taxon>
        <taxon>Bacillati</taxon>
        <taxon>Actinomycetota</taxon>
        <taxon>Actinomycetes</taxon>
        <taxon>Kitasatosporales</taxon>
        <taxon>Streptomycetaceae</taxon>
        <taxon>Streptomyces</taxon>
    </lineage>
</organism>
<keyword evidence="4" id="KW-1185">Reference proteome</keyword>
<dbReference type="Gene3D" id="3.40.1350.10">
    <property type="match status" value="1"/>
</dbReference>
<evidence type="ECO:0000259" key="2">
    <source>
        <dbReference type="Pfam" id="PF04471"/>
    </source>
</evidence>
<dbReference type="InterPro" id="IPR011335">
    <property type="entry name" value="Restrct_endonuc-II-like"/>
</dbReference>
<dbReference type="SUPFAM" id="SSF52980">
    <property type="entry name" value="Restriction endonuclease-like"/>
    <property type="match status" value="1"/>
</dbReference>
<keyword evidence="1" id="KW-0812">Transmembrane</keyword>
<accession>A0ABP7GFL3</accession>
<dbReference type="PANTHER" id="PTHR30015:SF6">
    <property type="entry name" value="SLL1429 PROTEIN"/>
    <property type="match status" value="1"/>
</dbReference>
<evidence type="ECO:0000313" key="3">
    <source>
        <dbReference type="EMBL" id="GAA3760962.1"/>
    </source>
</evidence>
<dbReference type="GO" id="GO:0004519">
    <property type="term" value="F:endonuclease activity"/>
    <property type="evidence" value="ECO:0007669"/>
    <property type="project" value="UniProtKB-KW"/>
</dbReference>
<keyword evidence="1" id="KW-0472">Membrane</keyword>
<name>A0ABP7GFL3_9ACTN</name>
<dbReference type="Proteomes" id="UP001499884">
    <property type="component" value="Unassembled WGS sequence"/>
</dbReference>
<dbReference type="EMBL" id="BAABEP010000090">
    <property type="protein sequence ID" value="GAA3760962.1"/>
    <property type="molecule type" value="Genomic_DNA"/>
</dbReference>
<keyword evidence="1" id="KW-1133">Transmembrane helix</keyword>
<keyword evidence="3" id="KW-0540">Nuclease</keyword>
<reference evidence="4" key="1">
    <citation type="journal article" date="2019" name="Int. J. Syst. Evol. Microbiol.">
        <title>The Global Catalogue of Microorganisms (GCM) 10K type strain sequencing project: providing services to taxonomists for standard genome sequencing and annotation.</title>
        <authorList>
            <consortium name="The Broad Institute Genomics Platform"/>
            <consortium name="The Broad Institute Genome Sequencing Center for Infectious Disease"/>
            <person name="Wu L."/>
            <person name="Ma J."/>
        </authorList>
    </citation>
    <scope>NUCLEOTIDE SEQUENCE [LARGE SCALE GENOMIC DNA]</scope>
    <source>
        <strain evidence="4">JCM 30846</strain>
    </source>
</reference>
<sequence length="237" mass="26055">MFNDDGSLDPFLKGLLYLVLAAATVKMVWDWLTTTALPWITVDLWGAVTASPWWTTLLILGLLAGGGLVTWALRTLRYLRADHHHFPPTYRTVVPDEDDEDVLTYRMWELSGMSGAEFEHACARLLVRDGFTDVRVVGGAGDLGADVIATGPAGERLVFQCKRYARPVASGAVQQFNGTARPEHGADHAVIIGLNGFTDPAMKFAARHQLTAMDRPALKRWAHGQHLYDAVRTTASL</sequence>